<dbReference type="PANTHER" id="PTHR32309:SF13">
    <property type="entry name" value="FERRIC ENTEROBACTIN TRANSPORT PROTEIN FEPE"/>
    <property type="match status" value="1"/>
</dbReference>
<keyword evidence="12 17" id="KW-1133">Transmembrane helix</keyword>
<keyword evidence="11" id="KW-0067">ATP-binding</keyword>
<dbReference type="Proteomes" id="UP000321513">
    <property type="component" value="Unassembled WGS sequence"/>
</dbReference>
<evidence type="ECO:0000256" key="6">
    <source>
        <dbReference type="ARBA" id="ARBA00022519"/>
    </source>
</evidence>
<dbReference type="InterPro" id="IPR032807">
    <property type="entry name" value="GNVR"/>
</dbReference>
<evidence type="ECO:0000256" key="1">
    <source>
        <dbReference type="ARBA" id="ARBA00004429"/>
    </source>
</evidence>
<keyword evidence="9" id="KW-0547">Nucleotide-binding</keyword>
<evidence type="ECO:0000256" key="14">
    <source>
        <dbReference type="ARBA" id="ARBA00023137"/>
    </source>
</evidence>
<organism evidence="21 22">
    <name type="scientific">Segetibacter aerophilus</name>
    <dbReference type="NCBI Taxonomy" id="670293"/>
    <lineage>
        <taxon>Bacteria</taxon>
        <taxon>Pseudomonadati</taxon>
        <taxon>Bacteroidota</taxon>
        <taxon>Chitinophagia</taxon>
        <taxon>Chitinophagales</taxon>
        <taxon>Chitinophagaceae</taxon>
        <taxon>Segetibacter</taxon>
    </lineage>
</organism>
<dbReference type="GO" id="GO:0004715">
    <property type="term" value="F:non-membrane spanning protein tyrosine kinase activity"/>
    <property type="evidence" value="ECO:0007669"/>
    <property type="project" value="UniProtKB-EC"/>
</dbReference>
<evidence type="ECO:0000259" key="20">
    <source>
        <dbReference type="Pfam" id="PF13807"/>
    </source>
</evidence>
<comment type="similarity">
    <text evidence="3">Belongs to the etk/wzc family.</text>
</comment>
<evidence type="ECO:0000256" key="17">
    <source>
        <dbReference type="SAM" id="Phobius"/>
    </source>
</evidence>
<evidence type="ECO:0000256" key="5">
    <source>
        <dbReference type="ARBA" id="ARBA00022475"/>
    </source>
</evidence>
<evidence type="ECO:0000256" key="11">
    <source>
        <dbReference type="ARBA" id="ARBA00022840"/>
    </source>
</evidence>
<evidence type="ECO:0000256" key="15">
    <source>
        <dbReference type="ARBA" id="ARBA00051245"/>
    </source>
</evidence>
<evidence type="ECO:0000256" key="2">
    <source>
        <dbReference type="ARBA" id="ARBA00007316"/>
    </source>
</evidence>
<dbReference type="AlphaFoldDB" id="A0A512BID8"/>
<dbReference type="InterPro" id="IPR003856">
    <property type="entry name" value="LPS_length_determ_N"/>
</dbReference>
<sequence>MQMEFTRKFNKEQSSNLLSQAIFKFLPYWPLFIGLIILGAGSAWVYLRFTTPLYETTATLLIKDEKKGAVESKTIESLDQLSSKKIIENEMEVIQSASLIHDVINQLHLYAPIYKKAEFKKISAYSTAPVQVQIEAPDDIEPIENIQFKFNRHDSSVVIDDKIYPVNTWISTTFGRIKFELNVSGKKEDGGEYSFSLIKPKSVISSIKQRLKVTTSNKMTSILNLSFIDEEPKRGEAILNELLLVYNKANVQDKNILADNTLKFIDERLKSVEQDLKGIEGKIQNYKSQQNAVDIGPQGRLFLENVSNNDQKLSDINMQLAVLGQVERYVNSSNNAIGVVPSTLGVSDPTLSKLVEKLYASELEYETLKKTTGENSPTLIAVVDRIEKIKPSIINNIQSQRGSLLATRENLSATNGMYTSVLRAIPEKERELIEINREQGIKNGIYSFLLQKKEETALSYASTVTDSRVIDKAQSSDKPVSPKKKIVYLSSVMIALLLGMGLILGRESLSRKVMFRYEIENLSELPIIGEIGIEASNDPIVISEGKKTFVAEQFRKLRMSLNYIGINSKHKKILVTSSISGEGKSFIATNLALSLALTNKKVILLDFDLNNPSITSSLNVHNEKGITEFLMGESDIHEIIQQTEHNPNLHIISTGNLPSNPTELIMNGKAEELISYLDSSFDYIIIDTAPVMPVTDAYVLSQLCDATLYVVRHNFTPKVFVERLDANNKINSLNNLAIVFNGVTARGIGGSGYGYGYGYGYIYDDRNSRKKLSYPGS</sequence>
<evidence type="ECO:0000256" key="8">
    <source>
        <dbReference type="ARBA" id="ARBA00022692"/>
    </source>
</evidence>
<evidence type="ECO:0000256" key="7">
    <source>
        <dbReference type="ARBA" id="ARBA00022679"/>
    </source>
</evidence>
<evidence type="ECO:0000256" key="12">
    <source>
        <dbReference type="ARBA" id="ARBA00022989"/>
    </source>
</evidence>
<accession>A0A512BID8</accession>
<keyword evidence="16" id="KW-0175">Coiled coil</keyword>
<comment type="similarity">
    <text evidence="2">Belongs to the CpsD/CapB family.</text>
</comment>
<evidence type="ECO:0000256" key="4">
    <source>
        <dbReference type="ARBA" id="ARBA00011903"/>
    </source>
</evidence>
<dbReference type="OrthoDB" id="9794577at2"/>
<dbReference type="NCBIfam" id="TIGR01007">
    <property type="entry name" value="eps_fam"/>
    <property type="match status" value="1"/>
</dbReference>
<feature type="domain" description="AAA" evidence="19">
    <location>
        <begin position="571"/>
        <end position="695"/>
    </location>
</feature>
<dbReference type="Gene3D" id="3.40.50.300">
    <property type="entry name" value="P-loop containing nucleotide triphosphate hydrolases"/>
    <property type="match status" value="1"/>
</dbReference>
<reference evidence="21 22" key="1">
    <citation type="submission" date="2019-07" db="EMBL/GenBank/DDBJ databases">
        <title>Whole genome shotgun sequence of Segetibacter aerophilus NBRC 106135.</title>
        <authorList>
            <person name="Hosoyama A."/>
            <person name="Uohara A."/>
            <person name="Ohji S."/>
            <person name="Ichikawa N."/>
        </authorList>
    </citation>
    <scope>NUCLEOTIDE SEQUENCE [LARGE SCALE GENOMIC DNA]</scope>
    <source>
        <strain evidence="21 22">NBRC 106135</strain>
    </source>
</reference>
<dbReference type="SUPFAM" id="SSF52540">
    <property type="entry name" value="P-loop containing nucleoside triphosphate hydrolases"/>
    <property type="match status" value="1"/>
</dbReference>
<feature type="transmembrane region" description="Helical" evidence="17">
    <location>
        <begin position="21"/>
        <end position="47"/>
    </location>
</feature>
<feature type="domain" description="Polysaccharide chain length determinant N-terminal" evidence="18">
    <location>
        <begin position="31"/>
        <end position="107"/>
    </location>
</feature>
<feature type="domain" description="Tyrosine-protein kinase G-rich" evidence="20">
    <location>
        <begin position="429"/>
        <end position="507"/>
    </location>
</feature>
<dbReference type="GO" id="GO:0005524">
    <property type="term" value="F:ATP binding"/>
    <property type="evidence" value="ECO:0007669"/>
    <property type="project" value="UniProtKB-KW"/>
</dbReference>
<gene>
    <name evidence="21" type="ORF">SAE01_42380</name>
</gene>
<evidence type="ECO:0000259" key="18">
    <source>
        <dbReference type="Pfam" id="PF02706"/>
    </source>
</evidence>
<evidence type="ECO:0000256" key="16">
    <source>
        <dbReference type="SAM" id="Coils"/>
    </source>
</evidence>
<keyword evidence="22" id="KW-1185">Reference proteome</keyword>
<dbReference type="GO" id="GO:0005886">
    <property type="term" value="C:plasma membrane"/>
    <property type="evidence" value="ECO:0007669"/>
    <property type="project" value="UniProtKB-SubCell"/>
</dbReference>
<evidence type="ECO:0000256" key="13">
    <source>
        <dbReference type="ARBA" id="ARBA00023136"/>
    </source>
</evidence>
<dbReference type="InterPro" id="IPR005702">
    <property type="entry name" value="Wzc-like_C"/>
</dbReference>
<evidence type="ECO:0000256" key="3">
    <source>
        <dbReference type="ARBA" id="ARBA00008883"/>
    </source>
</evidence>
<name>A0A512BID8_9BACT</name>
<keyword evidence="5" id="KW-1003">Cell membrane</keyword>
<feature type="coiled-coil region" evidence="16">
    <location>
        <begin position="262"/>
        <end position="289"/>
    </location>
</feature>
<keyword evidence="6" id="KW-0997">Cell inner membrane</keyword>
<comment type="catalytic activity">
    <reaction evidence="15">
        <text>L-tyrosyl-[protein] + ATP = O-phospho-L-tyrosyl-[protein] + ADP + H(+)</text>
        <dbReference type="Rhea" id="RHEA:10596"/>
        <dbReference type="Rhea" id="RHEA-COMP:10136"/>
        <dbReference type="Rhea" id="RHEA-COMP:20101"/>
        <dbReference type="ChEBI" id="CHEBI:15378"/>
        <dbReference type="ChEBI" id="CHEBI:30616"/>
        <dbReference type="ChEBI" id="CHEBI:46858"/>
        <dbReference type="ChEBI" id="CHEBI:61978"/>
        <dbReference type="ChEBI" id="CHEBI:456216"/>
        <dbReference type="EC" id="2.7.10.2"/>
    </reaction>
</comment>
<dbReference type="PANTHER" id="PTHR32309">
    <property type="entry name" value="TYROSINE-PROTEIN KINASE"/>
    <property type="match status" value="1"/>
</dbReference>
<dbReference type="InterPro" id="IPR027417">
    <property type="entry name" value="P-loop_NTPase"/>
</dbReference>
<keyword evidence="8 17" id="KW-0812">Transmembrane</keyword>
<dbReference type="EMBL" id="BJYT01000028">
    <property type="protein sequence ID" value="GEO11742.1"/>
    <property type="molecule type" value="Genomic_DNA"/>
</dbReference>
<dbReference type="Pfam" id="PF13614">
    <property type="entry name" value="AAA_31"/>
    <property type="match status" value="1"/>
</dbReference>
<evidence type="ECO:0000313" key="21">
    <source>
        <dbReference type="EMBL" id="GEO11742.1"/>
    </source>
</evidence>
<comment type="subcellular location">
    <subcellularLocation>
        <location evidence="1">Cell inner membrane</location>
        <topology evidence="1">Multi-pass membrane protein</topology>
    </subcellularLocation>
</comment>
<dbReference type="InterPro" id="IPR025669">
    <property type="entry name" value="AAA_dom"/>
</dbReference>
<evidence type="ECO:0000259" key="19">
    <source>
        <dbReference type="Pfam" id="PF13614"/>
    </source>
</evidence>
<keyword evidence="13 17" id="KW-0472">Membrane</keyword>
<keyword evidence="14" id="KW-0829">Tyrosine-protein kinase</keyword>
<dbReference type="InterPro" id="IPR050445">
    <property type="entry name" value="Bact_polysacc_biosynth/exp"/>
</dbReference>
<proteinExistence type="inferred from homology"/>
<keyword evidence="7" id="KW-0808">Transferase</keyword>
<comment type="caution">
    <text evidence="21">The sequence shown here is derived from an EMBL/GenBank/DDBJ whole genome shotgun (WGS) entry which is preliminary data.</text>
</comment>
<dbReference type="CDD" id="cd05387">
    <property type="entry name" value="BY-kinase"/>
    <property type="match status" value="1"/>
</dbReference>
<protein>
    <recommendedName>
        <fullName evidence="4">non-specific protein-tyrosine kinase</fullName>
        <ecNumber evidence="4">2.7.10.2</ecNumber>
    </recommendedName>
</protein>
<evidence type="ECO:0000313" key="22">
    <source>
        <dbReference type="Proteomes" id="UP000321513"/>
    </source>
</evidence>
<evidence type="ECO:0000256" key="10">
    <source>
        <dbReference type="ARBA" id="ARBA00022777"/>
    </source>
</evidence>
<keyword evidence="10 21" id="KW-0418">Kinase</keyword>
<dbReference type="EC" id="2.7.10.2" evidence="4"/>
<feature type="transmembrane region" description="Helical" evidence="17">
    <location>
        <begin position="486"/>
        <end position="505"/>
    </location>
</feature>
<dbReference type="Pfam" id="PF02706">
    <property type="entry name" value="Wzz"/>
    <property type="match status" value="1"/>
</dbReference>
<dbReference type="Pfam" id="PF13807">
    <property type="entry name" value="GNVR"/>
    <property type="match status" value="1"/>
</dbReference>
<evidence type="ECO:0000256" key="9">
    <source>
        <dbReference type="ARBA" id="ARBA00022741"/>
    </source>
</evidence>